<feature type="chain" id="PRO_5016596445" evidence="1">
    <location>
        <begin position="28"/>
        <end position="157"/>
    </location>
</feature>
<evidence type="ECO:0000256" key="1">
    <source>
        <dbReference type="SAM" id="SignalP"/>
    </source>
</evidence>
<evidence type="ECO:0000313" key="2">
    <source>
        <dbReference type="EMBL" id="RBP46536.1"/>
    </source>
</evidence>
<keyword evidence="1" id="KW-0732">Signal</keyword>
<proteinExistence type="predicted"/>
<organism evidence="2 3">
    <name type="scientific">Roseimicrobium gellanilyticum</name>
    <dbReference type="NCBI Taxonomy" id="748857"/>
    <lineage>
        <taxon>Bacteria</taxon>
        <taxon>Pseudomonadati</taxon>
        <taxon>Verrucomicrobiota</taxon>
        <taxon>Verrucomicrobiia</taxon>
        <taxon>Verrucomicrobiales</taxon>
        <taxon>Verrucomicrobiaceae</taxon>
        <taxon>Roseimicrobium</taxon>
    </lineage>
</organism>
<gene>
    <name evidence="2" type="ORF">DES53_102927</name>
</gene>
<accession>A0A366HSQ8</accession>
<sequence>MHNVKPGTLSAAIAGISLLLCGAPLFAGEPPTLTRVALPPKETPAASVYFMLTAPRDREIHVIVDKVAVSGPSKLNGVPVRLPHHKVAELKNGRWKEIRTAQCASPDYVRLKPSQKLVVKVEPPESKLPWRIGIPAYAAAPGPNVAVETVWGPSSAK</sequence>
<reference evidence="2 3" key="1">
    <citation type="submission" date="2018-06" db="EMBL/GenBank/DDBJ databases">
        <title>Genomic Encyclopedia of Type Strains, Phase IV (KMG-IV): sequencing the most valuable type-strain genomes for metagenomic binning, comparative biology and taxonomic classification.</title>
        <authorList>
            <person name="Goeker M."/>
        </authorList>
    </citation>
    <scope>NUCLEOTIDE SEQUENCE [LARGE SCALE GENOMIC DNA]</scope>
    <source>
        <strain evidence="2 3">DSM 25532</strain>
    </source>
</reference>
<dbReference type="RefSeq" id="WP_113958041.1">
    <property type="nucleotide sequence ID" value="NZ_QNRR01000002.1"/>
</dbReference>
<evidence type="ECO:0000313" key="3">
    <source>
        <dbReference type="Proteomes" id="UP000253426"/>
    </source>
</evidence>
<dbReference type="EMBL" id="QNRR01000002">
    <property type="protein sequence ID" value="RBP46536.1"/>
    <property type="molecule type" value="Genomic_DNA"/>
</dbReference>
<name>A0A366HSQ8_9BACT</name>
<dbReference type="Proteomes" id="UP000253426">
    <property type="component" value="Unassembled WGS sequence"/>
</dbReference>
<keyword evidence="3" id="KW-1185">Reference proteome</keyword>
<dbReference type="AlphaFoldDB" id="A0A366HSQ8"/>
<feature type="signal peptide" evidence="1">
    <location>
        <begin position="1"/>
        <end position="27"/>
    </location>
</feature>
<comment type="caution">
    <text evidence="2">The sequence shown here is derived from an EMBL/GenBank/DDBJ whole genome shotgun (WGS) entry which is preliminary data.</text>
</comment>
<protein>
    <submittedName>
        <fullName evidence="2">Uncharacterized protein</fullName>
    </submittedName>
</protein>